<proteinExistence type="predicted"/>
<dbReference type="Proteomes" id="UP000245263">
    <property type="component" value="Chromosome 1"/>
</dbReference>
<keyword evidence="2" id="KW-1185">Reference proteome</keyword>
<gene>
    <name evidence="1" type="ORF">LPTSP3_g29790</name>
</gene>
<dbReference type="RefSeq" id="WP_109021029.1">
    <property type="nucleotide sequence ID" value="NZ_AP025028.1"/>
</dbReference>
<name>A0ABN6KHM3_9LEPT</name>
<evidence type="ECO:0000313" key="2">
    <source>
        <dbReference type="Proteomes" id="UP000245263"/>
    </source>
</evidence>
<organism evidence="1 2">
    <name type="scientific">Leptospira kobayashii</name>
    <dbReference type="NCBI Taxonomy" id="1917830"/>
    <lineage>
        <taxon>Bacteria</taxon>
        <taxon>Pseudomonadati</taxon>
        <taxon>Spirochaetota</taxon>
        <taxon>Spirochaetia</taxon>
        <taxon>Leptospirales</taxon>
        <taxon>Leptospiraceae</taxon>
        <taxon>Leptospira</taxon>
    </lineage>
</organism>
<sequence>MLDFNLIHESNVYMAKKMLRTVGISFLSLALAISFLSDENLLVRVRVVKTTTNRTANTSAKGSFHSQMSSTVQDACESSNENFGKGSPEDADTGYSKSYVCRITFVPVSEGSDVVALYSNLLLDQYLSLPPPV</sequence>
<dbReference type="EMBL" id="AP025028">
    <property type="protein sequence ID" value="BDA80049.1"/>
    <property type="molecule type" value="Genomic_DNA"/>
</dbReference>
<accession>A0ABN6KHM3</accession>
<evidence type="ECO:0008006" key="3">
    <source>
        <dbReference type="Google" id="ProtNLM"/>
    </source>
</evidence>
<evidence type="ECO:0000313" key="1">
    <source>
        <dbReference type="EMBL" id="BDA80049.1"/>
    </source>
</evidence>
<protein>
    <recommendedName>
        <fullName evidence="3">Lipoprotein</fullName>
    </recommendedName>
</protein>
<reference evidence="1 2" key="1">
    <citation type="submission" date="2021-08" db="EMBL/GenBank/DDBJ databases">
        <title>Complete genome sequence of Leptospira kobayashii strain E30.</title>
        <authorList>
            <person name="Nakao R."/>
            <person name="Nakamura S."/>
            <person name="Masuzawa T."/>
            <person name="Koizumi N."/>
        </authorList>
    </citation>
    <scope>NUCLEOTIDE SEQUENCE [LARGE SCALE GENOMIC DNA]</scope>
    <source>
        <strain evidence="1 2">E30</strain>
    </source>
</reference>